<gene>
    <name evidence="2" type="ORF">QLX08_010762</name>
</gene>
<organism evidence="2 3">
    <name type="scientific">Tetragonisca angustula</name>
    <dbReference type="NCBI Taxonomy" id="166442"/>
    <lineage>
        <taxon>Eukaryota</taxon>
        <taxon>Metazoa</taxon>
        <taxon>Ecdysozoa</taxon>
        <taxon>Arthropoda</taxon>
        <taxon>Hexapoda</taxon>
        <taxon>Insecta</taxon>
        <taxon>Pterygota</taxon>
        <taxon>Neoptera</taxon>
        <taxon>Endopterygota</taxon>
        <taxon>Hymenoptera</taxon>
        <taxon>Apocrita</taxon>
        <taxon>Aculeata</taxon>
        <taxon>Apoidea</taxon>
        <taxon>Anthophila</taxon>
        <taxon>Apidae</taxon>
        <taxon>Tetragonisca</taxon>
    </lineage>
</organism>
<feature type="compositionally biased region" description="Basic and acidic residues" evidence="1">
    <location>
        <begin position="61"/>
        <end position="73"/>
    </location>
</feature>
<proteinExistence type="predicted"/>
<protein>
    <submittedName>
        <fullName evidence="2">Uncharacterized protein</fullName>
    </submittedName>
</protein>
<dbReference type="Proteomes" id="UP001432146">
    <property type="component" value="Unassembled WGS sequence"/>
</dbReference>
<keyword evidence="3" id="KW-1185">Reference proteome</keyword>
<reference evidence="2 3" key="1">
    <citation type="submission" date="2024-05" db="EMBL/GenBank/DDBJ databases">
        <title>The nuclear and mitochondrial genome assemblies of Tetragonisca angustula (Apidae: Meliponini), a tiny yet remarkable pollinator in the Neotropics.</title>
        <authorList>
            <person name="Ferrari R."/>
            <person name="Ricardo P.C."/>
            <person name="Dias F.C."/>
            <person name="Araujo N.S."/>
            <person name="Soares D.O."/>
            <person name="Zhou Q.-S."/>
            <person name="Zhu C.-D."/>
            <person name="Coutinho L."/>
            <person name="Airas M.C."/>
            <person name="Batista T.M."/>
        </authorList>
    </citation>
    <scope>NUCLEOTIDE SEQUENCE [LARGE SCALE GENOMIC DNA]</scope>
    <source>
        <strain evidence="2">ASF017062</strain>
        <tissue evidence="2">Abdomen</tissue>
    </source>
</reference>
<evidence type="ECO:0000256" key="1">
    <source>
        <dbReference type="SAM" id="MobiDB-lite"/>
    </source>
</evidence>
<feature type="region of interest" description="Disordered" evidence="1">
    <location>
        <begin position="58"/>
        <end position="82"/>
    </location>
</feature>
<evidence type="ECO:0000313" key="2">
    <source>
        <dbReference type="EMBL" id="KAK9294688.1"/>
    </source>
</evidence>
<name>A0AAW0ZDP2_9HYME</name>
<dbReference type="AlphaFoldDB" id="A0AAW0ZDP2"/>
<sequence>MNNERTKIQEELDVCQLNEKPKDHIKNPSSGDLTDARGGKNEIRDAFKVFGVVKGEEQEEIKEKETEKNDGVHASRMTSAGE</sequence>
<evidence type="ECO:0000313" key="3">
    <source>
        <dbReference type="Proteomes" id="UP001432146"/>
    </source>
</evidence>
<comment type="caution">
    <text evidence="2">The sequence shown here is derived from an EMBL/GenBank/DDBJ whole genome shotgun (WGS) entry which is preliminary data.</text>
</comment>
<dbReference type="EMBL" id="JAWNGG020000305">
    <property type="protein sequence ID" value="KAK9294688.1"/>
    <property type="molecule type" value="Genomic_DNA"/>
</dbReference>
<accession>A0AAW0ZDP2</accession>